<reference evidence="2 3" key="1">
    <citation type="journal article" date="2016" name="Gut Pathog.">
        <title>Whole genome sequencing of "Faecalibaculum rodentium" ALO17, isolated from C57BL/6J laboratory mouse feces.</title>
        <authorList>
            <person name="Lim S."/>
            <person name="Chang D.H."/>
            <person name="Ahn S."/>
            <person name="Kim B.C."/>
        </authorList>
    </citation>
    <scope>NUCLEOTIDE SEQUENCE [LARGE SCALE GENOMIC DNA]</scope>
    <source>
        <strain evidence="2 3">Alo17</strain>
    </source>
</reference>
<feature type="region of interest" description="Disordered" evidence="1">
    <location>
        <begin position="28"/>
        <end position="47"/>
    </location>
</feature>
<protein>
    <submittedName>
        <fullName evidence="2">Uncharacterized protein</fullName>
    </submittedName>
</protein>
<dbReference type="AlphaFoldDB" id="A0A140DYP8"/>
<name>A0A140DYP8_9FIRM</name>
<evidence type="ECO:0000313" key="3">
    <source>
        <dbReference type="Proteomes" id="UP000069771"/>
    </source>
</evidence>
<accession>A0A140DYP8</accession>
<dbReference type="KEGG" id="fro:AALO17_26410"/>
<sequence>MTSSPSTLHQAALVTVIQPQSPYHETCFLSPPSVPLPKKPGSREESG</sequence>
<keyword evidence="3" id="KW-1185">Reference proteome</keyword>
<dbReference type="EMBL" id="CP011391">
    <property type="protein sequence ID" value="AMK55775.1"/>
    <property type="molecule type" value="Genomic_DNA"/>
</dbReference>
<dbReference type="Proteomes" id="UP000069771">
    <property type="component" value="Chromosome"/>
</dbReference>
<gene>
    <name evidence="2" type="ORF">AALO17_26410</name>
</gene>
<dbReference type="STRING" id="1702221.AALO17_26410"/>
<organism evidence="2 3">
    <name type="scientific">Faecalibaculum rodentium</name>
    <dbReference type="NCBI Taxonomy" id="1702221"/>
    <lineage>
        <taxon>Bacteria</taxon>
        <taxon>Bacillati</taxon>
        <taxon>Bacillota</taxon>
        <taxon>Erysipelotrichia</taxon>
        <taxon>Erysipelotrichales</taxon>
        <taxon>Erysipelotrichaceae</taxon>
        <taxon>Faecalibaculum</taxon>
    </lineage>
</organism>
<evidence type="ECO:0000256" key="1">
    <source>
        <dbReference type="SAM" id="MobiDB-lite"/>
    </source>
</evidence>
<evidence type="ECO:0000313" key="2">
    <source>
        <dbReference type="EMBL" id="AMK55775.1"/>
    </source>
</evidence>
<proteinExistence type="predicted"/>